<evidence type="ECO:0000313" key="1">
    <source>
        <dbReference type="EMBL" id="KAJ5700940.1"/>
    </source>
</evidence>
<dbReference type="Proteomes" id="UP001215712">
    <property type="component" value="Unassembled WGS sequence"/>
</dbReference>
<accession>A0AAD6HA26</accession>
<dbReference type="AlphaFoldDB" id="A0AAD6HA26"/>
<proteinExistence type="predicted"/>
<evidence type="ECO:0000313" key="2">
    <source>
        <dbReference type="Proteomes" id="UP001215712"/>
    </source>
</evidence>
<dbReference type="EMBL" id="JAQJAN010000024">
    <property type="protein sequence ID" value="KAJ5700940.1"/>
    <property type="molecule type" value="Genomic_DNA"/>
</dbReference>
<name>A0AAD6HA26_9EURO</name>
<organism evidence="1 2">
    <name type="scientific">Penicillium malachiteum</name>
    <dbReference type="NCBI Taxonomy" id="1324776"/>
    <lineage>
        <taxon>Eukaryota</taxon>
        <taxon>Fungi</taxon>
        <taxon>Dikarya</taxon>
        <taxon>Ascomycota</taxon>
        <taxon>Pezizomycotina</taxon>
        <taxon>Eurotiomycetes</taxon>
        <taxon>Eurotiomycetidae</taxon>
        <taxon>Eurotiales</taxon>
        <taxon>Aspergillaceae</taxon>
        <taxon>Penicillium</taxon>
    </lineage>
</organism>
<gene>
    <name evidence="1" type="ORF">N7493_011986</name>
</gene>
<comment type="caution">
    <text evidence="1">The sequence shown here is derived from an EMBL/GenBank/DDBJ whole genome shotgun (WGS) entry which is preliminary data.</text>
</comment>
<protein>
    <submittedName>
        <fullName evidence="1">Uncharacterized protein</fullName>
    </submittedName>
</protein>
<keyword evidence="2" id="KW-1185">Reference proteome</keyword>
<sequence length="86" mass="9418">MYGTYGIQSTDLRLNVCSGCGLGLELPLVSSAPVPGCRRRHIPHPFTDGRWPVRSEFADRLNANPAPASLFSISIKQSGLGTWYQK</sequence>
<reference evidence="1" key="2">
    <citation type="submission" date="2023-01" db="EMBL/GenBank/DDBJ databases">
        <authorList>
            <person name="Petersen C."/>
        </authorList>
    </citation>
    <scope>NUCLEOTIDE SEQUENCE</scope>
    <source>
        <strain evidence="1">IBT 17514</strain>
    </source>
</reference>
<reference evidence="1" key="1">
    <citation type="journal article" date="2023" name="IMA Fungus">
        <title>Comparative genomic study of the Penicillium genus elucidates a diverse pangenome and 15 lateral gene transfer events.</title>
        <authorList>
            <person name="Petersen C."/>
            <person name="Sorensen T."/>
            <person name="Nielsen M.R."/>
            <person name="Sondergaard T.E."/>
            <person name="Sorensen J.L."/>
            <person name="Fitzpatrick D.A."/>
            <person name="Frisvad J.C."/>
            <person name="Nielsen K.L."/>
        </authorList>
    </citation>
    <scope>NUCLEOTIDE SEQUENCE</scope>
    <source>
        <strain evidence="1">IBT 17514</strain>
    </source>
</reference>